<dbReference type="InterPro" id="IPR014729">
    <property type="entry name" value="Rossmann-like_a/b/a_fold"/>
</dbReference>
<accession>A0A0F6WBS9</accession>
<dbReference type="InterPro" id="IPR027417">
    <property type="entry name" value="P-loop_NTPase"/>
</dbReference>
<dbReference type="PANTHER" id="PTHR37512:SF1">
    <property type="entry name" value="NADR_TTD14 AAA DOMAIN-CONTAINING PROTEIN"/>
    <property type="match status" value="1"/>
</dbReference>
<dbReference type="InterPro" id="IPR038727">
    <property type="entry name" value="NadR/Ttd14_AAA_dom"/>
</dbReference>
<dbReference type="Gene3D" id="3.40.50.620">
    <property type="entry name" value="HUPs"/>
    <property type="match status" value="1"/>
</dbReference>
<reference evidence="2 3" key="1">
    <citation type="submission" date="2015-04" db="EMBL/GenBank/DDBJ databases">
        <authorList>
            <person name="Schouten J.T."/>
            <person name="Crockett J.T."/>
            <person name="Hodson T.S."/>
            <person name="Hyde J.R."/>
            <person name="Smith T.A."/>
            <person name="Merrill B.D."/>
            <person name="Crook M.B."/>
            <person name="Griffitts J.S."/>
            <person name="Burnett S.H."/>
            <person name="Grose J.H."/>
            <person name="Breakwell D.P."/>
        </authorList>
    </citation>
    <scope>NUCLEOTIDE SEQUENCE [LARGE SCALE GENOMIC DNA]</scope>
</reference>
<dbReference type="Gene3D" id="3.40.50.300">
    <property type="entry name" value="P-loop containing nucleotide triphosphate hydrolases"/>
    <property type="match status" value="1"/>
</dbReference>
<evidence type="ECO:0000313" key="3">
    <source>
        <dbReference type="Proteomes" id="UP000221947"/>
    </source>
</evidence>
<keyword evidence="3" id="KW-1185">Reference proteome</keyword>
<dbReference type="Proteomes" id="UP000221947">
    <property type="component" value="Segment"/>
</dbReference>
<evidence type="ECO:0000313" key="2">
    <source>
        <dbReference type="EMBL" id="AKF12865.1"/>
    </source>
</evidence>
<dbReference type="Pfam" id="PF13521">
    <property type="entry name" value="AAA_28"/>
    <property type="match status" value="1"/>
</dbReference>
<protein>
    <submittedName>
        <fullName evidence="2">Transcriptional regulator</fullName>
    </submittedName>
</protein>
<organism evidence="2 3">
    <name type="scientific">Sinorhizobium phage phiM7</name>
    <dbReference type="NCBI Taxonomy" id="1647403"/>
    <lineage>
        <taxon>Viruses</taxon>
        <taxon>Duplodnaviria</taxon>
        <taxon>Heunggongvirae</taxon>
        <taxon>Uroviricota</taxon>
        <taxon>Caudoviricetes</taxon>
        <taxon>Emdodecavirus</taxon>
        <taxon>Emdodecavirus M7</taxon>
    </lineage>
</organism>
<dbReference type="EMBL" id="KR052480">
    <property type="protein sequence ID" value="AKF12865.1"/>
    <property type="molecule type" value="Genomic_DNA"/>
</dbReference>
<dbReference type="PANTHER" id="PTHR37512">
    <property type="entry name" value="TRIFUNCTIONAL NAD BIOSYNTHESIS/REGULATOR PROTEIN NADR"/>
    <property type="match status" value="1"/>
</dbReference>
<dbReference type="SUPFAM" id="SSF52540">
    <property type="entry name" value="P-loop containing nucleoside triphosphate hydrolases"/>
    <property type="match status" value="1"/>
</dbReference>
<gene>
    <name evidence="2" type="ORF">PHIM7_320</name>
</gene>
<dbReference type="SUPFAM" id="SSF52374">
    <property type="entry name" value="Nucleotidylyl transferase"/>
    <property type="match status" value="1"/>
</dbReference>
<sequence>MKKAVVLMTALVPTLGHAALIKFASDLVGPTGLVDVIVSGRSFEPVPLEWRVESLRDHFQIIGNVNFWSHDDDDAPQNPATAEEWAYWRKTVVEDCFGNEIKYDYFVASEPYGKKMADLIGAQFVPFDIYRQILNIKGTTVRKYLDESFHLLIPEFQARLTKRVTIFGSESCGKTSMTNSLADYGTTIPEFARPYLEMMDDKTITDEKMETIVCGQYALQQAAIDGARPVIIQDTDLLSTIGYYRIFGSNYHATPLERMFRDTKSDLYIVMNDKIPFVPDPLRYGGDKRESDTQFWIDLLEEYNCNYYVVQETVASKQYDEVTAVLETHIENWFGPIRDFERE</sequence>
<name>A0A0F6WBS9_9CAUD</name>
<feature type="domain" description="NadR/Ttd14 AAA" evidence="1">
    <location>
        <begin position="163"/>
        <end position="314"/>
    </location>
</feature>
<evidence type="ECO:0000259" key="1">
    <source>
        <dbReference type="Pfam" id="PF13521"/>
    </source>
</evidence>
<proteinExistence type="predicted"/>
<dbReference type="InterPro" id="IPR052735">
    <property type="entry name" value="NAD_biosynth-regulator"/>
</dbReference>